<gene>
    <name evidence="12" type="ORF">OSB1V03_LOCUS3081</name>
</gene>
<dbReference type="InterPro" id="IPR001214">
    <property type="entry name" value="SET_dom"/>
</dbReference>
<keyword evidence="6 9" id="KW-0863">Zinc-finger</keyword>
<dbReference type="PROSITE" id="PS01360">
    <property type="entry name" value="ZF_MYND_1"/>
    <property type="match status" value="2"/>
</dbReference>
<evidence type="ECO:0000313" key="12">
    <source>
        <dbReference type="EMBL" id="CAD7622618.1"/>
    </source>
</evidence>
<evidence type="ECO:0000259" key="10">
    <source>
        <dbReference type="PROSITE" id="PS50280"/>
    </source>
</evidence>
<dbReference type="Pfam" id="PF00856">
    <property type="entry name" value="SET"/>
    <property type="match status" value="2"/>
</dbReference>
<evidence type="ECO:0000256" key="8">
    <source>
        <dbReference type="ARBA" id="ARBA00023136"/>
    </source>
</evidence>
<evidence type="ECO:0000313" key="13">
    <source>
        <dbReference type="Proteomes" id="UP000759131"/>
    </source>
</evidence>
<evidence type="ECO:0000256" key="7">
    <source>
        <dbReference type="ARBA" id="ARBA00022833"/>
    </source>
</evidence>
<dbReference type="PANTHER" id="PTHR12197:SF251">
    <property type="entry name" value="EG:BACR7C10.4 PROTEIN"/>
    <property type="match status" value="1"/>
</dbReference>
<feature type="domain" description="MYND-type" evidence="11">
    <location>
        <begin position="171"/>
        <end position="209"/>
    </location>
</feature>
<dbReference type="Proteomes" id="UP000759131">
    <property type="component" value="Unassembled WGS sequence"/>
</dbReference>
<dbReference type="GO" id="GO:0008170">
    <property type="term" value="F:N-methyltransferase activity"/>
    <property type="evidence" value="ECO:0007669"/>
    <property type="project" value="UniProtKB-ARBA"/>
</dbReference>
<comment type="subcellular location">
    <subcellularLocation>
        <location evidence="1">Membrane</location>
    </subcellularLocation>
</comment>
<dbReference type="Gene3D" id="6.10.140.2220">
    <property type="match status" value="2"/>
</dbReference>
<evidence type="ECO:0000256" key="4">
    <source>
        <dbReference type="ARBA" id="ARBA00022679"/>
    </source>
</evidence>
<dbReference type="Gene3D" id="2.170.270.10">
    <property type="entry name" value="SET domain"/>
    <property type="match status" value="2"/>
</dbReference>
<keyword evidence="3" id="KW-0328">Glycosyltransferase</keyword>
<keyword evidence="4" id="KW-0808">Transferase</keyword>
<dbReference type="SUPFAM" id="SSF144232">
    <property type="entry name" value="HIT/MYND zinc finger-like"/>
    <property type="match status" value="1"/>
</dbReference>
<comment type="similarity">
    <text evidence="2">Belongs to the glycosyltransferase 92 family.</text>
</comment>
<dbReference type="GO" id="GO:0005634">
    <property type="term" value="C:nucleus"/>
    <property type="evidence" value="ECO:0007669"/>
    <property type="project" value="TreeGrafter"/>
</dbReference>
<feature type="domain" description="SET" evidence="10">
    <location>
        <begin position="499"/>
        <end position="747"/>
    </location>
</feature>
<name>A0A7R9KGD8_9ACAR</name>
<proteinExistence type="inferred from homology"/>
<reference evidence="12" key="1">
    <citation type="submission" date="2020-11" db="EMBL/GenBank/DDBJ databases">
        <authorList>
            <person name="Tran Van P."/>
        </authorList>
    </citation>
    <scope>NUCLEOTIDE SEQUENCE</scope>
</reference>
<feature type="non-terminal residue" evidence="12">
    <location>
        <position position="1371"/>
    </location>
</feature>
<dbReference type="GO" id="GO:0008270">
    <property type="term" value="F:zinc ion binding"/>
    <property type="evidence" value="ECO:0007669"/>
    <property type="project" value="UniProtKB-KW"/>
</dbReference>
<dbReference type="PROSITE" id="PS50280">
    <property type="entry name" value="SET"/>
    <property type="match status" value="1"/>
</dbReference>
<keyword evidence="7" id="KW-0862">Zinc</keyword>
<evidence type="ECO:0000259" key="11">
    <source>
        <dbReference type="PROSITE" id="PS50865"/>
    </source>
</evidence>
<keyword evidence="13" id="KW-1185">Reference proteome</keyword>
<evidence type="ECO:0008006" key="14">
    <source>
        <dbReference type="Google" id="ProtNLM"/>
    </source>
</evidence>
<dbReference type="GO" id="GO:0016020">
    <property type="term" value="C:membrane"/>
    <property type="evidence" value="ECO:0007669"/>
    <property type="project" value="UniProtKB-SubCell"/>
</dbReference>
<dbReference type="Gene3D" id="1.10.220.160">
    <property type="match status" value="2"/>
</dbReference>
<dbReference type="InterPro" id="IPR050869">
    <property type="entry name" value="H3K4_H4K5_MeTrfase"/>
</dbReference>
<dbReference type="GO" id="GO:0016757">
    <property type="term" value="F:glycosyltransferase activity"/>
    <property type="evidence" value="ECO:0007669"/>
    <property type="project" value="UniProtKB-KW"/>
</dbReference>
<dbReference type="PROSITE" id="PS50865">
    <property type="entry name" value="ZF_MYND_2"/>
    <property type="match status" value="2"/>
</dbReference>
<feature type="domain" description="MYND-type" evidence="11">
    <location>
        <begin position="522"/>
        <end position="560"/>
    </location>
</feature>
<organism evidence="12">
    <name type="scientific">Medioppia subpectinata</name>
    <dbReference type="NCBI Taxonomy" id="1979941"/>
    <lineage>
        <taxon>Eukaryota</taxon>
        <taxon>Metazoa</taxon>
        <taxon>Ecdysozoa</taxon>
        <taxon>Arthropoda</taxon>
        <taxon>Chelicerata</taxon>
        <taxon>Arachnida</taxon>
        <taxon>Acari</taxon>
        <taxon>Acariformes</taxon>
        <taxon>Sarcoptiformes</taxon>
        <taxon>Oribatida</taxon>
        <taxon>Brachypylina</taxon>
        <taxon>Oppioidea</taxon>
        <taxon>Oppiidae</taxon>
        <taxon>Medioppia</taxon>
    </lineage>
</organism>
<dbReference type="InterPro" id="IPR008166">
    <property type="entry name" value="Glyco_transf_92"/>
</dbReference>
<dbReference type="Pfam" id="PF01697">
    <property type="entry name" value="Glyco_transf_92"/>
    <property type="match status" value="1"/>
</dbReference>
<dbReference type="SUPFAM" id="SSF82199">
    <property type="entry name" value="SET domain"/>
    <property type="match status" value="2"/>
</dbReference>
<evidence type="ECO:0000256" key="2">
    <source>
        <dbReference type="ARBA" id="ARBA00007647"/>
    </source>
</evidence>
<dbReference type="InterPro" id="IPR002893">
    <property type="entry name" value="Znf_MYND"/>
</dbReference>
<evidence type="ECO:0000256" key="1">
    <source>
        <dbReference type="ARBA" id="ARBA00004370"/>
    </source>
</evidence>
<dbReference type="Pfam" id="PF01753">
    <property type="entry name" value="zf-MYND"/>
    <property type="match status" value="2"/>
</dbReference>
<protein>
    <recommendedName>
        <fullName evidence="14">MYND-type domain-containing protein</fullName>
    </recommendedName>
</protein>
<evidence type="ECO:0000256" key="3">
    <source>
        <dbReference type="ARBA" id="ARBA00022676"/>
    </source>
</evidence>
<dbReference type="OrthoDB" id="10008965at2759"/>
<evidence type="ECO:0000256" key="5">
    <source>
        <dbReference type="ARBA" id="ARBA00022723"/>
    </source>
</evidence>
<keyword evidence="8" id="KW-0472">Membrane</keyword>
<dbReference type="PANTHER" id="PTHR12197">
    <property type="entry name" value="HISTONE-LYSINE N-METHYLTRANSFERASE SMYD"/>
    <property type="match status" value="1"/>
</dbReference>
<dbReference type="EMBL" id="CAJPIZ010001199">
    <property type="protein sequence ID" value="CAG2103048.1"/>
    <property type="molecule type" value="Genomic_DNA"/>
</dbReference>
<keyword evidence="5" id="KW-0479">Metal-binding</keyword>
<accession>A0A7R9KGD8</accession>
<dbReference type="GO" id="GO:0008757">
    <property type="term" value="F:S-adenosylmethionine-dependent methyltransferase activity"/>
    <property type="evidence" value="ECO:0007669"/>
    <property type="project" value="UniProtKB-ARBA"/>
</dbReference>
<dbReference type="GO" id="GO:0008276">
    <property type="term" value="F:protein methyltransferase activity"/>
    <property type="evidence" value="ECO:0007669"/>
    <property type="project" value="UniProtKB-ARBA"/>
</dbReference>
<sequence>MEIRAMTSIAIGEEITISSIPLHMNRIERQRILNFALIVCHCDKCRLHLDKDIDYQEFWELLRKHEKQWKTYKALNFVHMNFNYEMDSNFMAYLESIYGEFHPSVTFFLLCSFICFANNSSNHSLIKLWFKRIERHFDLIISSKPYIAGDVIFNFNPLISCVKHEYKGKLCDNCLKPMDQLKRCAKCLQMYYCGKNCQTIDWSFHKNECKAFRGKTISDFDSLFLLTLRLYLRIKNDKTFATERHTFIDGSDVCLNDIKVNVKSSSFAKSLVYLSISKQFRSLGIDFEAKTLHRCYDLMSENNYSLVNNSSNPMDFDSLIGSSICLELWPISHSCLPNTAFVRKDEWIEIRAMKSIAIGEEITMALIALYMNGVERREQLKILHLDKDIDYQHFDRLLDKETIHWNSSKCECLRHLNFTYEMDSNFALYLETIYGGFHPIVSEFLLKSFICFANSMKTSPSLLNVWFKRIERHEVPLRPNSAQDMSAQIAVNTSKGFSAGDVIIQTKPMVHIICNEFKGLFCDNCLKREDQLRRCLKCLQMYYCGKMCQMNDWKYHKNECKVLRHTDFHRELFSSEEILLLRLYLSLKSDESFATKRYKLMDGSDVCLKEIIVEKDTMYSDCERMLEFNRVCMCFNAFGIKLSDFQKRHELFNWFAFLSSSPSHVGLKWYSRDMKDCQYFSDKVCRAVSLEMSSLNHSCLPNSAIVTNGKTLSYQLSYSHNSLAGLSVQLRALKEIPIGEEITVSFIRLDKSKSDRREALKNDFYVFDCKCLKCELNLDSGIDYNAFDELIAEEILNFVDKRRIDPNSWSEYDSLSSKLIPYYEAIYGNYHPFLTATLMQQSMTSRMSAMIASEPAFKWKPMLLDYYKTVDQHLRITHGVDHPLPNSAEDMSAQIAVNTSKGLSAGDLIMLCTYFYSISTECQIIPINIVLRENSNTNVVPKVAPDSEWSELIANRVAIYSAFLTEESVVRITSLVDQECGLIAVDCHFREHTSSRVIHSTHATVKVLVGHYRGRLKYAASQIQCQLPREYHSFAHYVTIDLPDFGSTGRTIKVRKSDSYKNPSNDLRTVMCVMPLYNTGDMIANLVEFMAYYTANGIERYVFYDWDSDPRFRSLVLSMNFTQILPFKMPIDGLTIHSWGQMASTNDCLLRHSNSPVILVDMDEFIVVRKSTSPDNSRTIQSLIVREMRDPSVSSLLVNNRFLCREYQIRHTFPRILSHTRLQSYPWSPNLRSKVIVLRPNRVIDVWVHAVYMSVEGFHMKVMPDTDVLMYHYRCCRGMNQVWLVWGHYVLLYFYSVRDQFTDDKAMTAFETPINRFIAQYCSSYRLFTQFLEPVFEWKPMLLDYYKTVDQHLRITHGVDHPLLHFNIISF</sequence>
<evidence type="ECO:0000256" key="9">
    <source>
        <dbReference type="PROSITE-ProRule" id="PRU00134"/>
    </source>
</evidence>
<dbReference type="EMBL" id="OC855774">
    <property type="protein sequence ID" value="CAD7622618.1"/>
    <property type="molecule type" value="Genomic_DNA"/>
</dbReference>
<dbReference type="InterPro" id="IPR046341">
    <property type="entry name" value="SET_dom_sf"/>
</dbReference>
<evidence type="ECO:0000256" key="6">
    <source>
        <dbReference type="ARBA" id="ARBA00022771"/>
    </source>
</evidence>